<evidence type="ECO:0000256" key="3">
    <source>
        <dbReference type="PROSITE-ProRule" id="PRU00649"/>
    </source>
</evidence>
<gene>
    <name evidence="6" type="ORF">TEA_018677</name>
</gene>
<dbReference type="Pfam" id="PF08711">
    <property type="entry name" value="Med26"/>
    <property type="match status" value="1"/>
</dbReference>
<evidence type="ECO:0000313" key="7">
    <source>
        <dbReference type="Proteomes" id="UP000306102"/>
    </source>
</evidence>
<feature type="region of interest" description="Disordered" evidence="4">
    <location>
        <begin position="464"/>
        <end position="488"/>
    </location>
</feature>
<dbReference type="PANTHER" id="PTHR46554:SF2">
    <property type="entry name" value="TFIIS N-TERMINAL DOMAIN-CONTAINING PROTEIN"/>
    <property type="match status" value="1"/>
</dbReference>
<feature type="region of interest" description="Disordered" evidence="4">
    <location>
        <begin position="314"/>
        <end position="390"/>
    </location>
</feature>
<dbReference type="Proteomes" id="UP000306102">
    <property type="component" value="Unassembled WGS sequence"/>
</dbReference>
<accession>A0A4S4EFQ8</accession>
<feature type="compositionally biased region" description="Basic and acidic residues" evidence="4">
    <location>
        <begin position="356"/>
        <end position="365"/>
    </location>
</feature>
<organism evidence="6 7">
    <name type="scientific">Camellia sinensis var. sinensis</name>
    <name type="common">China tea</name>
    <dbReference type="NCBI Taxonomy" id="542762"/>
    <lineage>
        <taxon>Eukaryota</taxon>
        <taxon>Viridiplantae</taxon>
        <taxon>Streptophyta</taxon>
        <taxon>Embryophyta</taxon>
        <taxon>Tracheophyta</taxon>
        <taxon>Spermatophyta</taxon>
        <taxon>Magnoliopsida</taxon>
        <taxon>eudicotyledons</taxon>
        <taxon>Gunneridae</taxon>
        <taxon>Pentapetalae</taxon>
        <taxon>asterids</taxon>
        <taxon>Ericales</taxon>
        <taxon>Theaceae</taxon>
        <taxon>Camellia</taxon>
    </lineage>
</organism>
<feature type="compositionally biased region" description="Polar residues" evidence="4">
    <location>
        <begin position="479"/>
        <end position="488"/>
    </location>
</feature>
<dbReference type="SUPFAM" id="SSF47676">
    <property type="entry name" value="Conserved domain common to transcription factors TFIIS, elongin A, CRSP70"/>
    <property type="match status" value="1"/>
</dbReference>
<dbReference type="CDD" id="cd00183">
    <property type="entry name" value="TFIIS_I"/>
    <property type="match status" value="1"/>
</dbReference>
<feature type="region of interest" description="Disordered" evidence="4">
    <location>
        <begin position="255"/>
        <end position="274"/>
    </location>
</feature>
<feature type="compositionally biased region" description="Basic and acidic residues" evidence="4">
    <location>
        <begin position="324"/>
        <end position="336"/>
    </location>
</feature>
<evidence type="ECO:0000259" key="5">
    <source>
        <dbReference type="PROSITE" id="PS51319"/>
    </source>
</evidence>
<dbReference type="InterPro" id="IPR017923">
    <property type="entry name" value="TFIIS_N"/>
</dbReference>
<reference evidence="6 7" key="1">
    <citation type="journal article" date="2018" name="Proc. Natl. Acad. Sci. U.S.A.">
        <title>Draft genome sequence of Camellia sinensis var. sinensis provides insights into the evolution of the tea genome and tea quality.</title>
        <authorList>
            <person name="Wei C."/>
            <person name="Yang H."/>
            <person name="Wang S."/>
            <person name="Zhao J."/>
            <person name="Liu C."/>
            <person name="Gao L."/>
            <person name="Xia E."/>
            <person name="Lu Y."/>
            <person name="Tai Y."/>
            <person name="She G."/>
            <person name="Sun J."/>
            <person name="Cao H."/>
            <person name="Tong W."/>
            <person name="Gao Q."/>
            <person name="Li Y."/>
            <person name="Deng W."/>
            <person name="Jiang X."/>
            <person name="Wang W."/>
            <person name="Chen Q."/>
            <person name="Zhang S."/>
            <person name="Li H."/>
            <person name="Wu J."/>
            <person name="Wang P."/>
            <person name="Li P."/>
            <person name="Shi C."/>
            <person name="Zheng F."/>
            <person name="Jian J."/>
            <person name="Huang B."/>
            <person name="Shan D."/>
            <person name="Shi M."/>
            <person name="Fang C."/>
            <person name="Yue Y."/>
            <person name="Li F."/>
            <person name="Li D."/>
            <person name="Wei S."/>
            <person name="Han B."/>
            <person name="Jiang C."/>
            <person name="Yin Y."/>
            <person name="Xia T."/>
            <person name="Zhang Z."/>
            <person name="Bennetzen J.L."/>
            <person name="Zhao S."/>
            <person name="Wan X."/>
        </authorList>
    </citation>
    <scope>NUCLEOTIDE SEQUENCE [LARGE SCALE GENOMIC DNA]</scope>
    <source>
        <strain evidence="7">cv. Shuchazao</strain>
        <tissue evidence="6">Leaf</tissue>
    </source>
</reference>
<dbReference type="Gene3D" id="1.20.930.10">
    <property type="entry name" value="Conserved domain common to transcription factors TFIIS, elongin A, CRSP70"/>
    <property type="match status" value="1"/>
</dbReference>
<evidence type="ECO:0000256" key="1">
    <source>
        <dbReference type="ARBA" id="ARBA00004123"/>
    </source>
</evidence>
<keyword evidence="7" id="KW-1185">Reference proteome</keyword>
<dbReference type="PROSITE" id="PS51319">
    <property type="entry name" value="TFIIS_N"/>
    <property type="match status" value="1"/>
</dbReference>
<comment type="caution">
    <text evidence="6">The sequence shown here is derived from an EMBL/GenBank/DDBJ whole genome shotgun (WGS) entry which is preliminary data.</text>
</comment>
<evidence type="ECO:0000256" key="2">
    <source>
        <dbReference type="ARBA" id="ARBA00023242"/>
    </source>
</evidence>
<evidence type="ECO:0000313" key="6">
    <source>
        <dbReference type="EMBL" id="THG14822.1"/>
    </source>
</evidence>
<sequence length="488" mass="55175">MSTKSGNLDDWRDYFRSSNSDIFDIIEHSIMVAASDCPQEFRLRRDRIAEILFSCKLSRCVGCDRVDLAVSRDNDEEEGCKTGSDRDGCEFETGASKESKVNTYGDDHIEINMNHVSNYSYGEAEALTNEIEYESQIVGEVLRIKGILDNSNDEEVIPKTVFGNSTPNNFNADSVLLDSLRRLQLMALSVDTMKLYECGDLLNSIPQATEIGKSVNALRKHASNQIRQLARTLIGVWKEMVDEWVKATSTVAVEEGTPESVNPSVIDEEEGLPSPPMDDVVIDEEEGLPSPPMDDVGFLSAPIELSQFFDGIDDDGNFRNSGEFNKKYENGRKQSLENHNIPKRKQQVPHESYVTPKDRKGEQMKKQTAVVKPHKPSNTESGSGRPTKVTVERKVNNETKFQQKSDKVSIQKKPLSAQQDKLKCLDEAARLEVTKRKLHERYQQAENAKRQRTIQVMELHDLPKQGLGNRHPHMRPGNHNRNWANGRR</sequence>
<dbReference type="InterPro" id="IPR035441">
    <property type="entry name" value="TFIIS/LEDGF_dom_sf"/>
</dbReference>
<dbReference type="SMART" id="SM00509">
    <property type="entry name" value="TFS2N"/>
    <property type="match status" value="1"/>
</dbReference>
<name>A0A4S4EFQ8_CAMSN</name>
<feature type="domain" description="TFIIS N-terminal" evidence="5">
    <location>
        <begin position="174"/>
        <end position="244"/>
    </location>
</feature>
<dbReference type="GO" id="GO:0005634">
    <property type="term" value="C:nucleus"/>
    <property type="evidence" value="ECO:0007669"/>
    <property type="project" value="UniProtKB-SubCell"/>
</dbReference>
<feature type="compositionally biased region" description="Basic and acidic residues" evidence="4">
    <location>
        <begin position="395"/>
        <end position="409"/>
    </location>
</feature>
<dbReference type="EMBL" id="SDRB02005076">
    <property type="protein sequence ID" value="THG14822.1"/>
    <property type="molecule type" value="Genomic_DNA"/>
</dbReference>
<evidence type="ECO:0000256" key="4">
    <source>
        <dbReference type="SAM" id="MobiDB-lite"/>
    </source>
</evidence>
<dbReference type="AlphaFoldDB" id="A0A4S4EFQ8"/>
<dbReference type="InterPro" id="IPR003617">
    <property type="entry name" value="TFIIS/CRSP70_N_sub"/>
</dbReference>
<feature type="region of interest" description="Disordered" evidence="4">
    <location>
        <begin position="395"/>
        <end position="414"/>
    </location>
</feature>
<protein>
    <recommendedName>
        <fullName evidence="5">TFIIS N-terminal domain-containing protein</fullName>
    </recommendedName>
</protein>
<proteinExistence type="predicted"/>
<keyword evidence="2 3" id="KW-0539">Nucleus</keyword>
<dbReference type="PANTHER" id="PTHR46554">
    <property type="entry name" value="MEDIATOR OF RNA POLYMERASE II TRANSCRIPTION SUBUNIT 26A-RELATED"/>
    <property type="match status" value="1"/>
</dbReference>
<comment type="subcellular location">
    <subcellularLocation>
        <location evidence="1 3">Nucleus</location>
    </subcellularLocation>
</comment>